<feature type="region of interest" description="Disordered" evidence="1">
    <location>
        <begin position="433"/>
        <end position="461"/>
    </location>
</feature>
<comment type="caution">
    <text evidence="2">The sequence shown here is derived from an EMBL/GenBank/DDBJ whole genome shotgun (WGS) entry which is preliminary data.</text>
</comment>
<name>N6VAB0_9HYPH</name>
<evidence type="ECO:0000256" key="1">
    <source>
        <dbReference type="SAM" id="MobiDB-lite"/>
    </source>
</evidence>
<organism evidence="2 3">
    <name type="scientific">Rhizobium freirei PRF 81</name>
    <dbReference type="NCBI Taxonomy" id="363754"/>
    <lineage>
        <taxon>Bacteria</taxon>
        <taxon>Pseudomonadati</taxon>
        <taxon>Pseudomonadota</taxon>
        <taxon>Alphaproteobacteria</taxon>
        <taxon>Hyphomicrobiales</taxon>
        <taxon>Rhizobiaceae</taxon>
        <taxon>Rhizobium/Agrobacterium group</taxon>
        <taxon>Rhizobium</taxon>
    </lineage>
</organism>
<keyword evidence="3" id="KW-1185">Reference proteome</keyword>
<accession>N6VAB0</accession>
<evidence type="ECO:0000313" key="3">
    <source>
        <dbReference type="Proteomes" id="UP000012429"/>
    </source>
</evidence>
<gene>
    <name evidence="2" type="ORF">RHSP_50349</name>
</gene>
<dbReference type="AlphaFoldDB" id="N6VAB0"/>
<feature type="compositionally biased region" description="Basic and acidic residues" evidence="1">
    <location>
        <begin position="358"/>
        <end position="375"/>
    </location>
</feature>
<proteinExistence type="predicted"/>
<feature type="region of interest" description="Disordered" evidence="1">
    <location>
        <begin position="358"/>
        <end position="377"/>
    </location>
</feature>
<protein>
    <submittedName>
        <fullName evidence="2">Uncharacterized protein</fullName>
    </submittedName>
</protein>
<reference evidence="2 3" key="1">
    <citation type="journal article" date="2012" name="BMC Genomics">
        <title>Genomic basis of broad host range and environmental adaptability of Rhizobium tropici CIAT 899 and Rhizobium sp. PRF 81 which are used in inoculants for common bean (Phaseolus vulgaris L.).</title>
        <authorList>
            <person name="Ormeno-Orrillo E."/>
            <person name="Menna P."/>
            <person name="Almeida L.G."/>
            <person name="Ollero F.J."/>
            <person name="Nicolas M.F."/>
            <person name="Pains Rodrigues E."/>
            <person name="Shigueyoshi Nakatani A."/>
            <person name="Silva Batista J.S."/>
            <person name="Oliveira Chueire L.M."/>
            <person name="Souza R.C."/>
            <person name="Ribeiro Vasconcelos A.T."/>
            <person name="Megias M."/>
            <person name="Hungria M."/>
            <person name="Martinez-Romero E."/>
        </authorList>
    </citation>
    <scope>NUCLEOTIDE SEQUENCE [LARGE SCALE GENOMIC DNA]</scope>
    <source>
        <strain evidence="2 3">PRF 81</strain>
    </source>
</reference>
<dbReference type="EMBL" id="AQHN01000055">
    <property type="protein sequence ID" value="ENN87987.1"/>
    <property type="molecule type" value="Genomic_DNA"/>
</dbReference>
<dbReference type="Proteomes" id="UP000012429">
    <property type="component" value="Unassembled WGS sequence"/>
</dbReference>
<evidence type="ECO:0000313" key="2">
    <source>
        <dbReference type="EMBL" id="ENN87987.1"/>
    </source>
</evidence>
<sequence>MGAARLPRHRRTASVTSLESRPEADAVGIAQILEGKLGLGQAQLLALIEADRAAQSRKQRDRKLCDARLLFLRFGKAADMALDVVVRKSPADPAVDHVVLEVADATAEVCRREIGAQKVEGIAHMQLVAAACIGGHSLQRAGAVAHFADRRAVLVSIEQCPEALQEADILRLCLVVEMVLHPVRVALGGIEPARRDKRRRIVPQFLVAEIVVHRIQAEAVHATVEPESHGRKHCVLNLGMVKIQVRLRGQEVVLVILPAHAVPFPARPAEDRQPVVRRRAVRLRICPDVPIRLRIVTACPALHEPGMPIRGVRNDLIDDDLEPQLVRCRHHLAEIGKRAENRIDIAIIGDVIAHIGHRRSEERRQPDRIDSERGNVRQASGNPLYVAEPVGIRVLKRPRVDLIDYRPAPPIGLRRFIRRFHQAASISHKASQFAYSDAGGKPQSVAGPNATGERVNSRYQF</sequence>